<dbReference type="OrthoDB" id="1767129at2"/>
<dbReference type="Proteomes" id="UP000184245">
    <property type="component" value="Unassembled WGS sequence"/>
</dbReference>
<reference evidence="1 2" key="1">
    <citation type="submission" date="2016-11" db="EMBL/GenBank/DDBJ databases">
        <authorList>
            <person name="Jaros S."/>
            <person name="Januszkiewicz K."/>
            <person name="Wedrychowicz H."/>
        </authorList>
    </citation>
    <scope>NUCLEOTIDE SEQUENCE [LARGE SCALE GENOMIC DNA]</scope>
    <source>
        <strain evidence="1 2">DSM 17459</strain>
    </source>
</reference>
<dbReference type="STRING" id="1122155.SAMN02745158_04328"/>
<organism evidence="1 2">
    <name type="scientific">Lactonifactor longoviformis DSM 17459</name>
    <dbReference type="NCBI Taxonomy" id="1122155"/>
    <lineage>
        <taxon>Bacteria</taxon>
        <taxon>Bacillati</taxon>
        <taxon>Bacillota</taxon>
        <taxon>Clostridia</taxon>
        <taxon>Eubacteriales</taxon>
        <taxon>Clostridiaceae</taxon>
        <taxon>Lactonifactor</taxon>
    </lineage>
</organism>
<evidence type="ECO:0008006" key="3">
    <source>
        <dbReference type="Google" id="ProtNLM"/>
    </source>
</evidence>
<accession>A0A1M5CXW9</accession>
<dbReference type="RefSeq" id="WP_072854835.1">
    <property type="nucleotide sequence ID" value="NZ_FQVI01000049.1"/>
</dbReference>
<sequence length="121" mass="13254">MPQPIVINGVTMPTLKKEGLTITKEKIWSKNTGRAADASMIGDIAGYKYKLQCQWPPLSRSEAAIIDAAVTPAFFNVTFLDPGSNARITRMFYAGTPTYPVYSYANGTKTYQGVAVDLIEK</sequence>
<proteinExistence type="predicted"/>
<name>A0A1M5CXW9_9CLOT</name>
<keyword evidence="2" id="KW-1185">Reference proteome</keyword>
<dbReference type="EMBL" id="FQVI01000049">
    <property type="protein sequence ID" value="SHF59362.1"/>
    <property type="molecule type" value="Genomic_DNA"/>
</dbReference>
<dbReference type="AlphaFoldDB" id="A0A1M5CXW9"/>
<protein>
    <recommendedName>
        <fullName evidence="3">Phage tail tube protein</fullName>
    </recommendedName>
</protein>
<gene>
    <name evidence="1" type="ORF">SAMN02745158_04328</name>
</gene>
<evidence type="ECO:0000313" key="2">
    <source>
        <dbReference type="Proteomes" id="UP000184245"/>
    </source>
</evidence>
<evidence type="ECO:0000313" key="1">
    <source>
        <dbReference type="EMBL" id="SHF59362.1"/>
    </source>
</evidence>